<evidence type="ECO:0000313" key="2">
    <source>
        <dbReference type="Proteomes" id="UP000321331"/>
    </source>
</evidence>
<dbReference type="Proteomes" id="UP000321331">
    <property type="component" value="Unassembled WGS sequence"/>
</dbReference>
<evidence type="ECO:0000313" key="1">
    <source>
        <dbReference type="EMBL" id="TXB99709.1"/>
    </source>
</evidence>
<protein>
    <submittedName>
        <fullName evidence="1">Uncharacterized protein</fullName>
    </submittedName>
</protein>
<comment type="caution">
    <text evidence="1">The sequence shown here is derived from an EMBL/GenBank/DDBJ whole genome shotgun (WGS) entry which is preliminary data.</text>
</comment>
<gene>
    <name evidence="1" type="ORF">FocTR4_00014008</name>
</gene>
<name>A0A5C6SMG8_FUSOC</name>
<organism evidence="1 2">
    <name type="scientific">Fusarium oxysporum f. sp. cubense</name>
    <dbReference type="NCBI Taxonomy" id="61366"/>
    <lineage>
        <taxon>Eukaryota</taxon>
        <taxon>Fungi</taxon>
        <taxon>Dikarya</taxon>
        <taxon>Ascomycota</taxon>
        <taxon>Pezizomycotina</taxon>
        <taxon>Sordariomycetes</taxon>
        <taxon>Hypocreomycetidae</taxon>
        <taxon>Hypocreales</taxon>
        <taxon>Nectriaceae</taxon>
        <taxon>Fusarium</taxon>
        <taxon>Fusarium oxysporum species complex</taxon>
    </lineage>
</organism>
<reference evidence="1 2" key="1">
    <citation type="submission" date="2019-07" db="EMBL/GenBank/DDBJ databases">
        <title>The First High-Quality Draft Genome Sequence of the Causal Agent of the Current Panama Disease Epidemic.</title>
        <authorList>
            <person name="Warmington R.J."/>
            <person name="Kay W."/>
            <person name="Jeffries A."/>
            <person name="Bebber D."/>
            <person name="Moore K."/>
            <person name="Studholme D.J."/>
        </authorList>
    </citation>
    <scope>NUCLEOTIDE SEQUENCE [LARGE SCALE GENOMIC DNA]</scope>
    <source>
        <strain evidence="1 2">TR4</strain>
    </source>
</reference>
<dbReference type="EMBL" id="VMNF01000011">
    <property type="protein sequence ID" value="TXB99709.1"/>
    <property type="molecule type" value="Genomic_DNA"/>
</dbReference>
<dbReference type="AlphaFoldDB" id="A0A5C6SMG8"/>
<accession>A0A5C6SMG8</accession>
<proteinExistence type="predicted"/>
<sequence length="255" mass="28604">MIKNDTIFGLVTLLFLQQIKYLGLGVRLARWGYKTRTGVFCILRRHCIGVWRHNNQIFSASTVFILHGRHGLAFPFIPKCLLSSRLWVMKSTREKEQHRKECFSQAGSLSVLFDRSHLGNIFGRWSGSRRTVFLRQLISLYGTEIWEITGSWSNFWCCPAAAMNGNEKGSPFAHSFLCIILGRPIYLSSFCFLVHGLGLSAIAGAGLPSVFGTGVAYTLERCLVCPCLGWTGFFYNILSRLGKHLECSGGLGYMS</sequence>